<evidence type="ECO:0000313" key="4">
    <source>
        <dbReference type="Proteomes" id="UP001150062"/>
    </source>
</evidence>
<dbReference type="PROSITE" id="PS50012">
    <property type="entry name" value="RCC1_3"/>
    <property type="match status" value="2"/>
</dbReference>
<dbReference type="InterPro" id="IPR011333">
    <property type="entry name" value="SKP1/BTB/POZ_sf"/>
</dbReference>
<keyword evidence="4" id="KW-1185">Reference proteome</keyword>
<comment type="caution">
    <text evidence="3">The sequence shown here is derived from an EMBL/GenBank/DDBJ whole genome shotgun (WGS) entry which is preliminary data.</text>
</comment>
<dbReference type="InterPro" id="IPR000210">
    <property type="entry name" value="BTB/POZ_dom"/>
</dbReference>
<name>A0ABQ8YB14_9EUKA</name>
<dbReference type="PANTHER" id="PTHR45982">
    <property type="entry name" value="REGULATOR OF CHROMOSOME CONDENSATION"/>
    <property type="match status" value="1"/>
</dbReference>
<dbReference type="SUPFAM" id="SSF50985">
    <property type="entry name" value="RCC1/BLIP-II"/>
    <property type="match status" value="1"/>
</dbReference>
<dbReference type="PROSITE" id="PS50097">
    <property type="entry name" value="BTB"/>
    <property type="match status" value="1"/>
</dbReference>
<dbReference type="Pfam" id="PF00415">
    <property type="entry name" value="RCC1"/>
    <property type="match status" value="1"/>
</dbReference>
<dbReference type="EMBL" id="JAOAOG010000191">
    <property type="protein sequence ID" value="KAJ6241770.1"/>
    <property type="molecule type" value="Genomic_DNA"/>
</dbReference>
<organism evidence="3 4">
    <name type="scientific">Anaeramoeba flamelloides</name>
    <dbReference type="NCBI Taxonomy" id="1746091"/>
    <lineage>
        <taxon>Eukaryota</taxon>
        <taxon>Metamonada</taxon>
        <taxon>Anaeramoebidae</taxon>
        <taxon>Anaeramoeba</taxon>
    </lineage>
</organism>
<dbReference type="Gene3D" id="2.130.10.30">
    <property type="entry name" value="Regulator of chromosome condensation 1/beta-lactamase-inhibitor protein II"/>
    <property type="match status" value="1"/>
</dbReference>
<feature type="domain" description="BTB" evidence="2">
    <location>
        <begin position="466"/>
        <end position="523"/>
    </location>
</feature>
<dbReference type="InterPro" id="IPR009091">
    <property type="entry name" value="RCC1/BLIP-II"/>
</dbReference>
<reference evidence="3" key="1">
    <citation type="submission" date="2022-08" db="EMBL/GenBank/DDBJ databases">
        <title>Novel sulfate-reducing endosymbionts in the free-living metamonad Anaeramoeba.</title>
        <authorList>
            <person name="Jerlstrom-Hultqvist J."/>
            <person name="Cepicka I."/>
            <person name="Gallot-Lavallee L."/>
            <person name="Salas-Leiva D."/>
            <person name="Curtis B.A."/>
            <person name="Zahonova K."/>
            <person name="Pipaliya S."/>
            <person name="Dacks J."/>
            <person name="Roger A.J."/>
        </authorList>
    </citation>
    <scope>NUCLEOTIDE SEQUENCE</scope>
    <source>
        <strain evidence="3">Schooner1</strain>
    </source>
</reference>
<dbReference type="PANTHER" id="PTHR45982:SF1">
    <property type="entry name" value="REGULATOR OF CHROMOSOME CONDENSATION"/>
    <property type="match status" value="1"/>
</dbReference>
<sequence>MENYLYVRGNSSTQIPQKILTLCKEKFARYNLDKKIRFISSGNHGTVIVFEDGKVQLTPPVNGSETLNNIVKSSTSYEHHLFLTSDGKVYSLGRNSYGQRGIGNQTASQAPELIKFFVEKNLQIMDIMCGVYQSYFITQNNDLYSCGYNSTKELGIKGDTEVKKIPTFVAHNVESVYSGNYAFHFFYQTTDGKVYFSGRTGEKSALSISTNESLPKEVTRFGNETILDISCDYEHSMILTQTEQLETKLYMMGPSASGEVDFFKGKPIKKIMAGDRNNLVLLENNDLYEIKTGSSKWLLNNGVFRIDVAIPGGLEINLACGYETYWIYTTTGNALLQDLLECYQKSIITDSKISKFSTHKIFLEIRLQAPFEKVKEILETFDDEKIDLVLQWCYSNQINDIKLINLIGDKFGIENIMAKSVQNDLLLLSKDNDSKDFDIIVKDYIEENEEENDQDNDDEDEEGDFEQIPIHKFILAARSGLFREMFKSVKQKTNSVEDYSGKSIEAIEHFVNYLYTDDIQLTADDDPQLIVEELQDAVEYYQLNPQSNLPYTLKKIENQFKK</sequence>
<dbReference type="InterPro" id="IPR000408">
    <property type="entry name" value="Reg_chr_condens"/>
</dbReference>
<protein>
    <recommendedName>
        <fullName evidence="2">BTB domain-containing protein</fullName>
    </recommendedName>
</protein>
<evidence type="ECO:0000259" key="2">
    <source>
        <dbReference type="PROSITE" id="PS50097"/>
    </source>
</evidence>
<evidence type="ECO:0000313" key="3">
    <source>
        <dbReference type="EMBL" id="KAJ6241770.1"/>
    </source>
</evidence>
<dbReference type="InterPro" id="IPR051553">
    <property type="entry name" value="Ran_GTPase-activating"/>
</dbReference>
<dbReference type="SMART" id="SM00225">
    <property type="entry name" value="BTB"/>
    <property type="match status" value="1"/>
</dbReference>
<dbReference type="Gene3D" id="3.30.710.10">
    <property type="entry name" value="Potassium Channel Kv1.1, Chain A"/>
    <property type="match status" value="1"/>
</dbReference>
<feature type="repeat" description="RCC1" evidence="1">
    <location>
        <begin position="87"/>
        <end position="140"/>
    </location>
</feature>
<dbReference type="SUPFAM" id="SSF54695">
    <property type="entry name" value="POZ domain"/>
    <property type="match status" value="1"/>
</dbReference>
<evidence type="ECO:0000256" key="1">
    <source>
        <dbReference type="PROSITE-ProRule" id="PRU00235"/>
    </source>
</evidence>
<accession>A0ABQ8YB14</accession>
<proteinExistence type="predicted"/>
<gene>
    <name evidence="3" type="ORF">M0813_00476</name>
</gene>
<dbReference type="CDD" id="cd18186">
    <property type="entry name" value="BTB_POZ_ZBTB_KLHL-like"/>
    <property type="match status" value="1"/>
</dbReference>
<feature type="repeat" description="RCC1" evidence="1">
    <location>
        <begin position="192"/>
        <end position="242"/>
    </location>
</feature>
<dbReference type="Proteomes" id="UP001150062">
    <property type="component" value="Unassembled WGS sequence"/>
</dbReference>
<dbReference type="Pfam" id="PF00651">
    <property type="entry name" value="BTB"/>
    <property type="match status" value="1"/>
</dbReference>